<dbReference type="Proteomes" id="UP000444721">
    <property type="component" value="Unassembled WGS sequence"/>
</dbReference>
<dbReference type="SUPFAM" id="SSF48452">
    <property type="entry name" value="TPR-like"/>
    <property type="match status" value="1"/>
</dbReference>
<sequence>MSKSVQVSSGPRSMEEIDKDPHLIFSQFQYNEKQLQEAPFRRYNHKLDLHEPVRYYKKSNLEPEKFVHLMMQYYEKRKKHEGDLYDLAEYGCDAYIKSNPNMKDEFKFYIIFYRIYSLVISMKKNGPRPSHATIESLFKKGKEFLTSSLQQGQITQEEKEHYSIIFKLNYATYLDVAGKSPEEALYYFRKVIMFCLSKPSISEEIYNKAVYNLAFFFNKLKMVDEAAACYDSLFYIATCQSRKNIYLNRKTKNMGRLAVNCATWLMNAGKFEKAREVLSKTLREGLYSRDDEHDLMKLKQKI</sequence>
<dbReference type="OrthoDB" id="10252506at2759"/>
<evidence type="ECO:0000313" key="1">
    <source>
        <dbReference type="EMBL" id="KAF0983786.1"/>
    </source>
</evidence>
<accession>A0A6A5C7P1</accession>
<organism evidence="1 2">
    <name type="scientific">Naegleria fowleri</name>
    <name type="common">Brain eating amoeba</name>
    <dbReference type="NCBI Taxonomy" id="5763"/>
    <lineage>
        <taxon>Eukaryota</taxon>
        <taxon>Discoba</taxon>
        <taxon>Heterolobosea</taxon>
        <taxon>Tetramitia</taxon>
        <taxon>Eutetramitia</taxon>
        <taxon>Vahlkampfiidae</taxon>
        <taxon>Naegleria</taxon>
    </lineage>
</organism>
<dbReference type="VEuPathDB" id="AmoebaDB:FDP41_007701"/>
<comment type="caution">
    <text evidence="1">The sequence shown here is derived from an EMBL/GenBank/DDBJ whole genome shotgun (WGS) entry which is preliminary data.</text>
</comment>
<dbReference type="VEuPathDB" id="AmoebaDB:NfTy_006480"/>
<dbReference type="VEuPathDB" id="AmoebaDB:NF0016680"/>
<dbReference type="Gene3D" id="1.25.40.10">
    <property type="entry name" value="Tetratricopeptide repeat domain"/>
    <property type="match status" value="1"/>
</dbReference>
<evidence type="ECO:0000313" key="2">
    <source>
        <dbReference type="Proteomes" id="UP000444721"/>
    </source>
</evidence>
<name>A0A6A5C7P1_NAEFO</name>
<dbReference type="InterPro" id="IPR011990">
    <property type="entry name" value="TPR-like_helical_dom_sf"/>
</dbReference>
<dbReference type="OMA" id="ESAIGCF"/>
<keyword evidence="2" id="KW-1185">Reference proteome</keyword>
<reference evidence="1 2" key="1">
    <citation type="journal article" date="2019" name="Sci. Rep.">
        <title>Nanopore sequencing improves the draft genome of the human pathogenic amoeba Naegleria fowleri.</title>
        <authorList>
            <person name="Liechti N."/>
            <person name="Schurch N."/>
            <person name="Bruggmann R."/>
            <person name="Wittwer M."/>
        </authorList>
    </citation>
    <scope>NUCLEOTIDE SEQUENCE [LARGE SCALE GENOMIC DNA]</scope>
    <source>
        <strain evidence="1 2">ATCC 30894</strain>
    </source>
</reference>
<proteinExistence type="predicted"/>
<gene>
    <name evidence="1" type="ORF">FDP41_007701</name>
</gene>
<dbReference type="RefSeq" id="XP_044568499.1">
    <property type="nucleotide sequence ID" value="XM_044711475.1"/>
</dbReference>
<dbReference type="GeneID" id="68114919"/>
<dbReference type="EMBL" id="VFQX01000004">
    <property type="protein sequence ID" value="KAF0983786.1"/>
    <property type="molecule type" value="Genomic_DNA"/>
</dbReference>
<protein>
    <submittedName>
        <fullName evidence="1">Uncharacterized protein</fullName>
    </submittedName>
</protein>
<dbReference type="AlphaFoldDB" id="A0A6A5C7P1"/>